<sequence length="365" mass="39972">MRMFGKLLAQIEAAIDSRDAAEQNRVLRAATEFLMARWSRVPVEQRETFDELLLVLATKVDHEARCELAERMAGLRRAPLRTLAYLAADAADVATPILLRSALVDRATLERLSREASEAHVLAMAGRTSLEEAVTDGLVARAHLPASETLAANIGTRFSAQGWSCLVDQARRSERLTLRLAARADAPEPAHAELVALARARCLSALAEDLEDAAAVWSAQVLPAILLGLQPDASEGEPMALGASRAYVATQFASKRLSPRQIAAWADVRRTEDVIAGMSFMARMAPEIVQAAFAAPGWRPFVCIGRGLEFDWNSLKKLIAYQQRRELDHLALKTAYDEFQALAPTTARRIVRLAAARHRSMAFAA</sequence>
<reference evidence="1" key="2">
    <citation type="submission" date="2021-08" db="EMBL/GenBank/DDBJ databases">
        <authorList>
            <person name="Tani A."/>
            <person name="Ola A."/>
            <person name="Ogura Y."/>
            <person name="Katsura K."/>
            <person name="Hayashi T."/>
        </authorList>
    </citation>
    <scope>NUCLEOTIDE SEQUENCE</scope>
    <source>
        <strain evidence="1">LMG 23639</strain>
    </source>
</reference>
<accession>A0ABQ4T0L5</accession>
<gene>
    <name evidence="1" type="ORF">AOPFMNJM_3629</name>
</gene>
<comment type="caution">
    <text evidence="1">The sequence shown here is derived from an EMBL/GenBank/DDBJ whole genome shotgun (WGS) entry which is preliminary data.</text>
</comment>
<keyword evidence="2" id="KW-1185">Reference proteome</keyword>
<evidence type="ECO:0000313" key="2">
    <source>
        <dbReference type="Proteomes" id="UP001055102"/>
    </source>
</evidence>
<reference evidence="1" key="1">
    <citation type="journal article" date="2021" name="Front. Microbiol.">
        <title>Comprehensive Comparative Genomics and Phenotyping of Methylobacterium Species.</title>
        <authorList>
            <person name="Alessa O."/>
            <person name="Ogura Y."/>
            <person name="Fujitani Y."/>
            <person name="Takami H."/>
            <person name="Hayashi T."/>
            <person name="Sahin N."/>
            <person name="Tani A."/>
        </authorList>
    </citation>
    <scope>NUCLEOTIDE SEQUENCE</scope>
    <source>
        <strain evidence="1">LMG 23639</strain>
    </source>
</reference>
<dbReference type="RefSeq" id="WP_238277906.1">
    <property type="nucleotide sequence ID" value="NZ_BPQR01000070.1"/>
</dbReference>
<name>A0ABQ4T0L5_9HYPH</name>
<dbReference type="InterPro" id="IPR019285">
    <property type="entry name" value="DUF2336"/>
</dbReference>
<proteinExistence type="predicted"/>
<dbReference type="Proteomes" id="UP001055102">
    <property type="component" value="Unassembled WGS sequence"/>
</dbReference>
<evidence type="ECO:0008006" key="3">
    <source>
        <dbReference type="Google" id="ProtNLM"/>
    </source>
</evidence>
<dbReference type="EMBL" id="BPQR01000070">
    <property type="protein sequence ID" value="GJE08293.1"/>
    <property type="molecule type" value="Genomic_DNA"/>
</dbReference>
<dbReference type="Pfam" id="PF10098">
    <property type="entry name" value="DUF2336"/>
    <property type="match status" value="1"/>
</dbReference>
<protein>
    <recommendedName>
        <fullName evidence="3">DUF2336 domain-containing protein</fullName>
    </recommendedName>
</protein>
<evidence type="ECO:0000313" key="1">
    <source>
        <dbReference type="EMBL" id="GJE08293.1"/>
    </source>
</evidence>
<organism evidence="1 2">
    <name type="scientific">Methylobacterium jeotgali</name>
    <dbReference type="NCBI Taxonomy" id="381630"/>
    <lineage>
        <taxon>Bacteria</taxon>
        <taxon>Pseudomonadati</taxon>
        <taxon>Pseudomonadota</taxon>
        <taxon>Alphaproteobacteria</taxon>
        <taxon>Hyphomicrobiales</taxon>
        <taxon>Methylobacteriaceae</taxon>
        <taxon>Methylobacterium</taxon>
    </lineage>
</organism>